<reference evidence="9 10" key="1">
    <citation type="submission" date="2019-02" db="EMBL/GenBank/DDBJ databases">
        <title>Sequencing the genomes of 1000 actinobacteria strains.</title>
        <authorList>
            <person name="Klenk H.-P."/>
        </authorList>
    </citation>
    <scope>NUCLEOTIDE SEQUENCE [LARGE SCALE GENOMIC DNA]</scope>
    <source>
        <strain evidence="9 10">DSM 45779</strain>
    </source>
</reference>
<evidence type="ECO:0000256" key="6">
    <source>
        <dbReference type="SAM" id="MobiDB-lite"/>
    </source>
</evidence>
<sequence>MPEAEPDALVERTRRDGPPAFADFTGLDPDEGRAASVATFDDLGEPGTATSVRPDLLGREDADGDTHDHDTQDMASFGGPDEAFADETFVDQTSADGAGKSGGPVGVRTASLDDLSGSGDDEDDQSGGDGAAGVRVASFDGRRPRSGRSPRSGSDRSRATARRTSTTRGAASGRGVSDGPVPDGRVSDGAVAGVRAPDDAAAEPDGGESGRSGRSARSGGSGFGGRGGGRTKRDGGSSRGGRGGGGLSFSPQDDEARAKEVCLRLLTDRARTVQELSQALRRKEIPDEVAQKVLERFDEVGLVDDEAFAGQWVRSRHKQRGLGKRAIAAELHRKGVAKEIADEALTEIDAESEEARARELVDRKLRTVPIGTKEQRVTAARRLVGMLARKGYGGNIAYRVVKEAIAEHGADPDELGEGPVDD</sequence>
<protein>
    <recommendedName>
        <fullName evidence="3 5">Regulatory protein RecX</fullName>
    </recommendedName>
</protein>
<dbReference type="Proteomes" id="UP000291591">
    <property type="component" value="Unassembled WGS sequence"/>
</dbReference>
<dbReference type="EMBL" id="SHKL01000001">
    <property type="protein sequence ID" value="RZT84837.1"/>
    <property type="molecule type" value="Genomic_DNA"/>
</dbReference>
<comment type="subcellular location">
    <subcellularLocation>
        <location evidence="1 5">Cytoplasm</location>
    </subcellularLocation>
</comment>
<feature type="region of interest" description="Disordered" evidence="6">
    <location>
        <begin position="1"/>
        <end position="255"/>
    </location>
</feature>
<dbReference type="GO" id="GO:0006282">
    <property type="term" value="P:regulation of DNA repair"/>
    <property type="evidence" value="ECO:0007669"/>
    <property type="project" value="UniProtKB-UniRule"/>
</dbReference>
<feature type="compositionally biased region" description="Low complexity" evidence="6">
    <location>
        <begin position="162"/>
        <end position="175"/>
    </location>
</feature>
<feature type="compositionally biased region" description="Gly residues" evidence="6">
    <location>
        <begin position="237"/>
        <end position="247"/>
    </location>
</feature>
<evidence type="ECO:0000313" key="10">
    <source>
        <dbReference type="Proteomes" id="UP000291591"/>
    </source>
</evidence>
<evidence type="ECO:0000256" key="2">
    <source>
        <dbReference type="ARBA" id="ARBA00009695"/>
    </source>
</evidence>
<evidence type="ECO:0000313" key="9">
    <source>
        <dbReference type="EMBL" id="RZT84837.1"/>
    </source>
</evidence>
<gene>
    <name evidence="5" type="primary">recX</name>
    <name evidence="9" type="ORF">EV383_1693</name>
</gene>
<keyword evidence="4 5" id="KW-0963">Cytoplasm</keyword>
<evidence type="ECO:0000256" key="5">
    <source>
        <dbReference type="HAMAP-Rule" id="MF_01114"/>
    </source>
</evidence>
<dbReference type="GO" id="GO:0005737">
    <property type="term" value="C:cytoplasm"/>
    <property type="evidence" value="ECO:0007669"/>
    <property type="project" value="UniProtKB-SubCell"/>
</dbReference>
<dbReference type="InterPro" id="IPR003783">
    <property type="entry name" value="Regulatory_RecX"/>
</dbReference>
<feature type="compositionally biased region" description="Basic and acidic residues" evidence="6">
    <location>
        <begin position="56"/>
        <end position="72"/>
    </location>
</feature>
<dbReference type="Pfam" id="PF21982">
    <property type="entry name" value="RecX_HTH1"/>
    <property type="match status" value="1"/>
</dbReference>
<evidence type="ECO:0000256" key="1">
    <source>
        <dbReference type="ARBA" id="ARBA00004496"/>
    </source>
</evidence>
<dbReference type="PANTHER" id="PTHR33602:SF1">
    <property type="entry name" value="REGULATORY PROTEIN RECX FAMILY PROTEIN"/>
    <property type="match status" value="1"/>
</dbReference>
<dbReference type="InterPro" id="IPR036388">
    <property type="entry name" value="WH-like_DNA-bd_sf"/>
</dbReference>
<dbReference type="PANTHER" id="PTHR33602">
    <property type="entry name" value="REGULATORY PROTEIN RECX FAMILY PROTEIN"/>
    <property type="match status" value="1"/>
</dbReference>
<dbReference type="HAMAP" id="MF_01114">
    <property type="entry name" value="RecX"/>
    <property type="match status" value="1"/>
</dbReference>
<feature type="domain" description="RecX first three-helical" evidence="8">
    <location>
        <begin position="258"/>
        <end position="296"/>
    </location>
</feature>
<evidence type="ECO:0000259" key="8">
    <source>
        <dbReference type="Pfam" id="PF21982"/>
    </source>
</evidence>
<dbReference type="InterPro" id="IPR053924">
    <property type="entry name" value="RecX_HTH_2nd"/>
</dbReference>
<evidence type="ECO:0000259" key="7">
    <source>
        <dbReference type="Pfam" id="PF02631"/>
    </source>
</evidence>
<evidence type="ECO:0000256" key="3">
    <source>
        <dbReference type="ARBA" id="ARBA00018111"/>
    </source>
</evidence>
<keyword evidence="10" id="KW-1185">Reference proteome</keyword>
<dbReference type="AlphaFoldDB" id="A0A4Q7USI6"/>
<name>A0A4Q7USI6_PSEST</name>
<dbReference type="Pfam" id="PF02631">
    <property type="entry name" value="RecX_HTH2"/>
    <property type="match status" value="1"/>
</dbReference>
<proteinExistence type="inferred from homology"/>
<dbReference type="InterPro" id="IPR053926">
    <property type="entry name" value="RecX_HTH_1st"/>
</dbReference>
<comment type="similarity">
    <text evidence="2 5">Belongs to the RecX family.</text>
</comment>
<organism evidence="9 10">
    <name type="scientific">Pseudonocardia sediminis</name>
    <dbReference type="NCBI Taxonomy" id="1397368"/>
    <lineage>
        <taxon>Bacteria</taxon>
        <taxon>Bacillati</taxon>
        <taxon>Actinomycetota</taxon>
        <taxon>Actinomycetes</taxon>
        <taxon>Pseudonocardiales</taxon>
        <taxon>Pseudonocardiaceae</taxon>
        <taxon>Pseudonocardia</taxon>
    </lineage>
</organism>
<accession>A0A4Q7USI6</accession>
<dbReference type="Gene3D" id="1.10.10.10">
    <property type="entry name" value="Winged helix-like DNA-binding domain superfamily/Winged helix DNA-binding domain"/>
    <property type="match status" value="2"/>
</dbReference>
<comment type="caution">
    <text evidence="9">The sequence shown here is derived from an EMBL/GenBank/DDBJ whole genome shotgun (WGS) entry which is preliminary data.</text>
</comment>
<comment type="function">
    <text evidence="5">Modulates RecA activity.</text>
</comment>
<evidence type="ECO:0000256" key="4">
    <source>
        <dbReference type="ARBA" id="ARBA00022490"/>
    </source>
</evidence>
<feature type="compositionally biased region" description="Gly residues" evidence="6">
    <location>
        <begin position="219"/>
        <end position="228"/>
    </location>
</feature>
<feature type="domain" description="RecX second three-helical" evidence="7">
    <location>
        <begin position="304"/>
        <end position="345"/>
    </location>
</feature>